<dbReference type="CDD" id="cd15457">
    <property type="entry name" value="NADAR"/>
    <property type="match status" value="1"/>
</dbReference>
<proteinExistence type="predicted"/>
<evidence type="ECO:0000256" key="1">
    <source>
        <dbReference type="SAM" id="MobiDB-lite"/>
    </source>
</evidence>
<dbReference type="Pfam" id="PF08719">
    <property type="entry name" value="NADAR"/>
    <property type="match status" value="1"/>
</dbReference>
<evidence type="ECO:0000313" key="3">
    <source>
        <dbReference type="EMBL" id="ELR12574.1"/>
    </source>
</evidence>
<protein>
    <recommendedName>
        <fullName evidence="2">NADAR domain-containing protein</fullName>
    </recommendedName>
</protein>
<feature type="compositionally biased region" description="Basic and acidic residues" evidence="1">
    <location>
        <begin position="545"/>
        <end position="555"/>
    </location>
</feature>
<feature type="region of interest" description="Disordered" evidence="1">
    <location>
        <begin position="414"/>
        <end position="559"/>
    </location>
</feature>
<feature type="compositionally biased region" description="Basic and acidic residues" evidence="1">
    <location>
        <begin position="1"/>
        <end position="10"/>
    </location>
</feature>
<dbReference type="AlphaFoldDB" id="L8GIA7"/>
<feature type="region of interest" description="Disordered" evidence="1">
    <location>
        <begin position="1"/>
        <end position="169"/>
    </location>
</feature>
<gene>
    <name evidence="3" type="ORF">ACA1_309630</name>
</gene>
<dbReference type="SUPFAM" id="SSF143990">
    <property type="entry name" value="YbiA-like"/>
    <property type="match status" value="1"/>
</dbReference>
<dbReference type="InterPro" id="IPR012816">
    <property type="entry name" value="NADAR"/>
</dbReference>
<feature type="compositionally biased region" description="Low complexity" evidence="1">
    <location>
        <begin position="24"/>
        <end position="62"/>
    </location>
</feature>
<feature type="compositionally biased region" description="Basic residues" evidence="1">
    <location>
        <begin position="11"/>
        <end position="21"/>
    </location>
</feature>
<dbReference type="Gene3D" id="1.10.357.40">
    <property type="entry name" value="YbiA-like"/>
    <property type="match status" value="1"/>
</dbReference>
<dbReference type="RefSeq" id="XP_004334587.1">
    <property type="nucleotide sequence ID" value="XM_004334539.1"/>
</dbReference>
<dbReference type="EMBL" id="KB008105">
    <property type="protein sequence ID" value="ELR12574.1"/>
    <property type="molecule type" value="Genomic_DNA"/>
</dbReference>
<organism evidence="3 4">
    <name type="scientific">Acanthamoeba castellanii (strain ATCC 30010 / Neff)</name>
    <dbReference type="NCBI Taxonomy" id="1257118"/>
    <lineage>
        <taxon>Eukaryota</taxon>
        <taxon>Amoebozoa</taxon>
        <taxon>Discosea</taxon>
        <taxon>Longamoebia</taxon>
        <taxon>Centramoebida</taxon>
        <taxon>Acanthamoebidae</taxon>
        <taxon>Acanthamoeba</taxon>
    </lineage>
</organism>
<feature type="region of interest" description="Disordered" evidence="1">
    <location>
        <begin position="610"/>
        <end position="643"/>
    </location>
</feature>
<dbReference type="KEGG" id="acan:ACA1_309630"/>
<feature type="compositionally biased region" description="Basic and acidic residues" evidence="1">
    <location>
        <begin position="480"/>
        <end position="512"/>
    </location>
</feature>
<evidence type="ECO:0000259" key="2">
    <source>
        <dbReference type="Pfam" id="PF08719"/>
    </source>
</evidence>
<dbReference type="Proteomes" id="UP000011083">
    <property type="component" value="Unassembled WGS sequence"/>
</dbReference>
<keyword evidence="4" id="KW-1185">Reference proteome</keyword>
<name>L8GIA7_ACACF</name>
<evidence type="ECO:0000313" key="4">
    <source>
        <dbReference type="Proteomes" id="UP000011083"/>
    </source>
</evidence>
<sequence>MKRKSLEFQKIRSKLQQRRKKDAATAPGAPASPGLGTTAHPSTASRGNSSSNSLHGSSNNSGDEFEGGQQLRSPIRRQPPTTPELKMVVAGIEEGAVERKRKQAADALATPKNDSGAVLAPARKERRPRQDNENDGGGSSSGGDGEEEDGEGEPGANNGESPTKRRKTNFSAQGYPQRLEEAIQACMNAVKQAEQRLGEPVKADASGTAPIYYRWSSLARAKYIEPAWQFLSNMSPFPVTIGGIVYPTLEHYYHVMKFVHARSLPIKFESVEQMKSNPVVAKLLSMPDPEKVKQLMGKKGSMGKKLPFNWVAWSKAIPEIMMEAKLLKARQYPGIRRLLLESGNRTIAERKLSHRKKTPPEPSEIRGMLVFYKGQWYGDNASGKMWMRVRKQLQQEEYERAQIEARARHRGKLVLVESDEEEEEREKPKKNENDEEEVVAVVEELIEEETDGGASGDDEEEEDGEDRRTERGKRSFIISHVKDEHVTIAHNPEEGDWIVQREREREREERKRPTLSACPRKSESEGALAVGAKRQRSPPVLAATKPHEERQRRNEVTSAQTTYVPAEVFREHVKALETELKATIVEEEAIVVEEEVVEEEVIEEVIEEVDFFDMSDSESDDSDSADDSDSDVSEDAYSEDDGY</sequence>
<accession>L8GIA7</accession>
<feature type="compositionally biased region" description="Acidic residues" evidence="1">
    <location>
        <begin position="433"/>
        <end position="464"/>
    </location>
</feature>
<feature type="domain" description="NADAR" evidence="2">
    <location>
        <begin position="229"/>
        <end position="394"/>
    </location>
</feature>
<reference evidence="3 4" key="1">
    <citation type="journal article" date="2013" name="Genome Biol.">
        <title>Genome of Acanthamoeba castellanii highlights extensive lateral gene transfer and early evolution of tyrosine kinase signaling.</title>
        <authorList>
            <person name="Clarke M."/>
            <person name="Lohan A.J."/>
            <person name="Liu B."/>
            <person name="Lagkouvardos I."/>
            <person name="Roy S."/>
            <person name="Zafar N."/>
            <person name="Bertelli C."/>
            <person name="Schilde C."/>
            <person name="Kianianmomeni A."/>
            <person name="Burglin T.R."/>
            <person name="Frech C."/>
            <person name="Turcotte B."/>
            <person name="Kopec K.O."/>
            <person name="Synnott J.M."/>
            <person name="Choo C."/>
            <person name="Paponov I."/>
            <person name="Finkler A."/>
            <person name="Soon Heng Tan C."/>
            <person name="Hutchins A.P."/>
            <person name="Weinmeier T."/>
            <person name="Rattei T."/>
            <person name="Chu J.S."/>
            <person name="Gimenez G."/>
            <person name="Irimia M."/>
            <person name="Rigden D.J."/>
            <person name="Fitzpatrick D.A."/>
            <person name="Lorenzo-Morales J."/>
            <person name="Bateman A."/>
            <person name="Chiu C.H."/>
            <person name="Tang P."/>
            <person name="Hegemann P."/>
            <person name="Fromm H."/>
            <person name="Raoult D."/>
            <person name="Greub G."/>
            <person name="Miranda-Saavedra D."/>
            <person name="Chen N."/>
            <person name="Nash P."/>
            <person name="Ginger M.L."/>
            <person name="Horn M."/>
            <person name="Schaap P."/>
            <person name="Caler L."/>
            <person name="Loftus B."/>
        </authorList>
    </citation>
    <scope>NUCLEOTIDE SEQUENCE [LARGE SCALE GENOMIC DNA]</scope>
    <source>
        <strain evidence="3 4">Neff</strain>
    </source>
</reference>
<dbReference type="GeneID" id="14913093"/>
<dbReference type="VEuPathDB" id="AmoebaDB:ACA1_309630"/>
<dbReference type="InterPro" id="IPR037238">
    <property type="entry name" value="YbiA-like_sf"/>
</dbReference>